<name>A0ABR9I805_9PSEU</name>
<accession>A0ABR9I805</accession>
<evidence type="ECO:0008006" key="3">
    <source>
        <dbReference type="Google" id="ProtNLM"/>
    </source>
</evidence>
<dbReference type="RefSeq" id="WP_169735056.1">
    <property type="nucleotide sequence ID" value="NZ_JADBEG010000001.1"/>
</dbReference>
<protein>
    <recommendedName>
        <fullName evidence="3">GyrI-like small molecule binding domain-containing protein</fullName>
    </recommendedName>
</protein>
<dbReference type="Gene3D" id="3.20.80.10">
    <property type="entry name" value="Regulatory factor, effector binding domain"/>
    <property type="match status" value="1"/>
</dbReference>
<evidence type="ECO:0000313" key="1">
    <source>
        <dbReference type="EMBL" id="MBE1499337.1"/>
    </source>
</evidence>
<sequence length="120" mass="13027">MFGGPAIPRPAGEAGRPFLRYHGELDVDSDGLVEFCCPIADTGVADRFPDMTLSTEPAGREAYVSVTKANMGTALGLESLHRWLADHDEHTDWKPRQIFLADPAAAGSDDPVYELAVRLD</sequence>
<dbReference type="InterPro" id="IPR011256">
    <property type="entry name" value="Reg_factor_effector_dom_sf"/>
</dbReference>
<dbReference type="Proteomes" id="UP000631670">
    <property type="component" value="Unassembled WGS sequence"/>
</dbReference>
<organism evidence="1 2">
    <name type="scientific">Amycolatopsis lexingtonensis</name>
    <dbReference type="NCBI Taxonomy" id="218822"/>
    <lineage>
        <taxon>Bacteria</taxon>
        <taxon>Bacillati</taxon>
        <taxon>Actinomycetota</taxon>
        <taxon>Actinomycetes</taxon>
        <taxon>Pseudonocardiales</taxon>
        <taxon>Pseudonocardiaceae</taxon>
        <taxon>Amycolatopsis</taxon>
    </lineage>
</organism>
<keyword evidence="2" id="KW-1185">Reference proteome</keyword>
<comment type="caution">
    <text evidence="1">The sequence shown here is derived from an EMBL/GenBank/DDBJ whole genome shotgun (WGS) entry which is preliminary data.</text>
</comment>
<proteinExistence type="predicted"/>
<evidence type="ECO:0000313" key="2">
    <source>
        <dbReference type="Proteomes" id="UP000631670"/>
    </source>
</evidence>
<gene>
    <name evidence="1" type="ORF">H4696_006437</name>
</gene>
<dbReference type="EMBL" id="JADBEG010000001">
    <property type="protein sequence ID" value="MBE1499337.1"/>
    <property type="molecule type" value="Genomic_DNA"/>
</dbReference>
<reference evidence="1 2" key="1">
    <citation type="submission" date="2020-10" db="EMBL/GenBank/DDBJ databases">
        <title>Sequencing the genomes of 1000 actinobacteria strains.</title>
        <authorList>
            <person name="Klenk H.-P."/>
        </authorList>
    </citation>
    <scope>NUCLEOTIDE SEQUENCE [LARGE SCALE GENOMIC DNA]</scope>
    <source>
        <strain evidence="1 2">DSM 44653</strain>
    </source>
</reference>